<dbReference type="RefSeq" id="WP_119348933.1">
    <property type="nucleotide sequence ID" value="NZ_QWET01000003.1"/>
</dbReference>
<evidence type="ECO:0000313" key="2">
    <source>
        <dbReference type="Proteomes" id="UP000266441"/>
    </source>
</evidence>
<organism evidence="1 2">
    <name type="scientific">Mariniphaga sediminis</name>
    <dbReference type="NCBI Taxonomy" id="1628158"/>
    <lineage>
        <taxon>Bacteria</taxon>
        <taxon>Pseudomonadati</taxon>
        <taxon>Bacteroidota</taxon>
        <taxon>Bacteroidia</taxon>
        <taxon>Marinilabiliales</taxon>
        <taxon>Prolixibacteraceae</taxon>
        <taxon>Mariniphaga</taxon>
    </lineage>
</organism>
<dbReference type="OrthoDB" id="1114031at2"/>
<gene>
    <name evidence="1" type="ORF">D1164_05405</name>
</gene>
<proteinExistence type="predicted"/>
<accession>A0A399D4E7</accession>
<comment type="caution">
    <text evidence="1">The sequence shown here is derived from an EMBL/GenBank/DDBJ whole genome shotgun (WGS) entry which is preliminary data.</text>
</comment>
<dbReference type="EMBL" id="QWET01000003">
    <property type="protein sequence ID" value="RIH66346.1"/>
    <property type="molecule type" value="Genomic_DNA"/>
</dbReference>
<evidence type="ECO:0000313" key="1">
    <source>
        <dbReference type="EMBL" id="RIH66346.1"/>
    </source>
</evidence>
<reference evidence="1 2" key="1">
    <citation type="journal article" date="2015" name="Int. J. Syst. Evol. Microbiol.">
        <title>Mariniphaga sediminis sp. nov., isolated from coastal sediment.</title>
        <authorList>
            <person name="Wang F.Q."/>
            <person name="Shen Q.Y."/>
            <person name="Chen G.J."/>
            <person name="Du Z.J."/>
        </authorList>
    </citation>
    <scope>NUCLEOTIDE SEQUENCE [LARGE SCALE GENOMIC DNA]</scope>
    <source>
        <strain evidence="1 2">SY21</strain>
    </source>
</reference>
<dbReference type="AlphaFoldDB" id="A0A399D4E7"/>
<sequence length="272" mass="30566">MRKSEKLFVMLVMIAGVVILNSCNKEEVESTNLKTISKDYLSLFSAFNTASEEEITSGDEDDLKSAETWTCLNVTIHENENGDFWPRSWTLDYGEENCETFSGNTRRGKIHVTLSDWWRNEGSSREIVFEDYYFNDNKLEGVKTITNNGENDEGHLTFSKEVTGGKLIYTDGTEMKWDCQKVSELIEGNDTFRFFDDVWSVTGSGAGVNRDGAEYTFEITDPLIYQNGCFYPVSGVVEIVTEGSLTIIDYGNGECDKVATVTTDGVTTTEEL</sequence>
<name>A0A399D4E7_9BACT</name>
<protein>
    <submittedName>
        <fullName evidence="1">Uncharacterized protein</fullName>
    </submittedName>
</protein>
<dbReference type="Proteomes" id="UP000266441">
    <property type="component" value="Unassembled WGS sequence"/>
</dbReference>
<keyword evidence="2" id="KW-1185">Reference proteome</keyword>